<name>A0ABY8QGJ3_9RHOB</name>
<organism evidence="2 3">
    <name type="scientific">Tropicibacter oceani</name>
    <dbReference type="NCBI Taxonomy" id="3058420"/>
    <lineage>
        <taxon>Bacteria</taxon>
        <taxon>Pseudomonadati</taxon>
        <taxon>Pseudomonadota</taxon>
        <taxon>Alphaproteobacteria</taxon>
        <taxon>Rhodobacterales</taxon>
        <taxon>Roseobacteraceae</taxon>
        <taxon>Tropicibacter</taxon>
    </lineage>
</organism>
<feature type="domain" description="N-acetyltransferase" evidence="1">
    <location>
        <begin position="1"/>
        <end position="155"/>
    </location>
</feature>
<evidence type="ECO:0000259" key="1">
    <source>
        <dbReference type="PROSITE" id="PS51186"/>
    </source>
</evidence>
<evidence type="ECO:0000313" key="3">
    <source>
        <dbReference type="Proteomes" id="UP001241605"/>
    </source>
</evidence>
<gene>
    <name evidence="2" type="ORF">QF118_17650</name>
</gene>
<protein>
    <submittedName>
        <fullName evidence="2">GNAT family N-acetyltransferase</fullName>
    </submittedName>
</protein>
<dbReference type="Proteomes" id="UP001241605">
    <property type="component" value="Chromosome"/>
</dbReference>
<dbReference type="InterPro" id="IPR000182">
    <property type="entry name" value="GNAT_dom"/>
</dbReference>
<keyword evidence="3" id="KW-1185">Reference proteome</keyword>
<dbReference type="PROSITE" id="PS51186">
    <property type="entry name" value="GNAT"/>
    <property type="match status" value="1"/>
</dbReference>
<proteinExistence type="predicted"/>
<sequence>MSRLDRQDLPQVVPLLRALHAHHVAHLPDVFHDQASSGALLAFLETQAKAGAWFFGHRDNGVLSAYLMAVPERRPRDSFRQAQSRILLDHLYVAPSLRGRGIAQALVHEMEERMREGAITCWDVTHHAFNTQAQRFFARQGAMPQVHKLGKSLKE</sequence>
<dbReference type="EMBL" id="CP124616">
    <property type="protein sequence ID" value="WGW03720.1"/>
    <property type="molecule type" value="Genomic_DNA"/>
</dbReference>
<reference evidence="2 3" key="1">
    <citation type="submission" date="2023-05" db="EMBL/GenBank/DDBJ databases">
        <title>YMD87, complete Genome.</title>
        <authorList>
            <person name="Zhang J."/>
            <person name="Xu X."/>
        </authorList>
    </citation>
    <scope>NUCLEOTIDE SEQUENCE [LARGE SCALE GENOMIC DNA]</scope>
    <source>
        <strain evidence="2 3">YMD87</strain>
    </source>
</reference>
<dbReference type="RefSeq" id="WP_282300350.1">
    <property type="nucleotide sequence ID" value="NZ_CP124616.1"/>
</dbReference>
<dbReference type="CDD" id="cd04301">
    <property type="entry name" value="NAT_SF"/>
    <property type="match status" value="1"/>
</dbReference>
<accession>A0ABY8QGJ3</accession>
<dbReference type="Pfam" id="PF00583">
    <property type="entry name" value="Acetyltransf_1"/>
    <property type="match status" value="1"/>
</dbReference>
<dbReference type="SUPFAM" id="SSF55729">
    <property type="entry name" value="Acyl-CoA N-acyltransferases (Nat)"/>
    <property type="match status" value="1"/>
</dbReference>
<evidence type="ECO:0000313" key="2">
    <source>
        <dbReference type="EMBL" id="WGW03720.1"/>
    </source>
</evidence>
<dbReference type="Gene3D" id="3.40.630.30">
    <property type="match status" value="1"/>
</dbReference>
<dbReference type="InterPro" id="IPR016181">
    <property type="entry name" value="Acyl_CoA_acyltransferase"/>
</dbReference>